<evidence type="ECO:0000259" key="2">
    <source>
        <dbReference type="SMART" id="SM00228"/>
    </source>
</evidence>
<name>A0A1H3ADJ2_THIRO</name>
<dbReference type="STRING" id="1058.SAMN05421783_11946"/>
<reference evidence="4" key="1">
    <citation type="submission" date="2016-10" db="EMBL/GenBank/DDBJ databases">
        <authorList>
            <person name="Varghese N."/>
            <person name="Submissions S."/>
        </authorList>
    </citation>
    <scope>NUCLEOTIDE SEQUENCE [LARGE SCALE GENOMIC DNA]</scope>
    <source>
        <strain evidence="4">DSM 217</strain>
    </source>
</reference>
<gene>
    <name evidence="3" type="ORF">SAMN05421783_11946</name>
</gene>
<dbReference type="AlphaFoldDB" id="A0A1H3ADJ2"/>
<proteinExistence type="predicted"/>
<dbReference type="RefSeq" id="WP_093035365.1">
    <property type="nucleotide sequence ID" value="NZ_FNNZ01000019.1"/>
</dbReference>
<feature type="region of interest" description="Disordered" evidence="1">
    <location>
        <begin position="60"/>
        <end position="83"/>
    </location>
</feature>
<dbReference type="InterPro" id="IPR036034">
    <property type="entry name" value="PDZ_sf"/>
</dbReference>
<protein>
    <recommendedName>
        <fullName evidence="2">PDZ domain-containing protein</fullName>
    </recommendedName>
</protein>
<dbReference type="EMBL" id="FNNZ01000019">
    <property type="protein sequence ID" value="SDX27736.1"/>
    <property type="molecule type" value="Genomic_DNA"/>
</dbReference>
<evidence type="ECO:0000256" key="1">
    <source>
        <dbReference type="SAM" id="MobiDB-lite"/>
    </source>
</evidence>
<organism evidence="3 4">
    <name type="scientific">Thiocapsa roseopersicina</name>
    <dbReference type="NCBI Taxonomy" id="1058"/>
    <lineage>
        <taxon>Bacteria</taxon>
        <taxon>Pseudomonadati</taxon>
        <taxon>Pseudomonadota</taxon>
        <taxon>Gammaproteobacteria</taxon>
        <taxon>Chromatiales</taxon>
        <taxon>Chromatiaceae</taxon>
        <taxon>Thiocapsa</taxon>
    </lineage>
</organism>
<sequence>MHPAVPLLSAGFAAGALVGAAAVAGYLAMTEPQSPASSDGDRVAETASAMPLPTALSVTEEVDPAPDVPPAESGASARDAVAPRALRDLESQVTELRVRLASVEQAINRVLSASTATAGAADEVRPPAPRTAEERRGALVAAGVDPVMAEDLVLKEAQRSLERLSLRDQAIREGWVGTAQYREELSRINADERSLREEIGDDTYDRYLYATGADNRVKVDSVIPGSVAEIAGLQAGDLIESYADERLFDFSELRNKTTEGEYGEQVAVQVRRAGRVIETWVPRGPLGVTLDSARVGPAP</sequence>
<accession>A0A1H3ADJ2</accession>
<dbReference type="Gene3D" id="2.30.42.10">
    <property type="match status" value="1"/>
</dbReference>
<dbReference type="InterPro" id="IPR041489">
    <property type="entry name" value="PDZ_6"/>
</dbReference>
<dbReference type="SUPFAM" id="SSF50156">
    <property type="entry name" value="PDZ domain-like"/>
    <property type="match status" value="1"/>
</dbReference>
<dbReference type="OrthoDB" id="5765949at2"/>
<dbReference type="InterPro" id="IPR001478">
    <property type="entry name" value="PDZ"/>
</dbReference>
<dbReference type="Proteomes" id="UP000198816">
    <property type="component" value="Unassembled WGS sequence"/>
</dbReference>
<evidence type="ECO:0000313" key="3">
    <source>
        <dbReference type="EMBL" id="SDX27736.1"/>
    </source>
</evidence>
<evidence type="ECO:0000313" key="4">
    <source>
        <dbReference type="Proteomes" id="UP000198816"/>
    </source>
</evidence>
<dbReference type="Pfam" id="PF17820">
    <property type="entry name" value="PDZ_6"/>
    <property type="match status" value="1"/>
</dbReference>
<feature type="domain" description="PDZ" evidence="2">
    <location>
        <begin position="206"/>
        <end position="274"/>
    </location>
</feature>
<keyword evidence="4" id="KW-1185">Reference proteome</keyword>
<dbReference type="SMART" id="SM00228">
    <property type="entry name" value="PDZ"/>
    <property type="match status" value="1"/>
</dbReference>